<dbReference type="Gene3D" id="2.150.10.10">
    <property type="entry name" value="Serralysin-like metalloprotease, C-terminal"/>
    <property type="match status" value="1"/>
</dbReference>
<dbReference type="AlphaFoldDB" id="Q2SH85"/>
<keyword evidence="4" id="KW-0732">Signal</keyword>
<dbReference type="eggNOG" id="COG2931">
    <property type="taxonomic scope" value="Bacteria"/>
</dbReference>
<dbReference type="Proteomes" id="UP000000238">
    <property type="component" value="Chromosome"/>
</dbReference>
<keyword evidence="6" id="KW-1185">Reference proteome</keyword>
<reference evidence="5 6" key="1">
    <citation type="journal article" date="2005" name="Nucleic Acids Res.">
        <title>Genomic blueprint of Hahella chejuensis, a marine microbe producing an algicidal agent.</title>
        <authorList>
            <person name="Jeong H."/>
            <person name="Yim J.H."/>
            <person name="Lee C."/>
            <person name="Choi S.-H."/>
            <person name="Park Y.K."/>
            <person name="Yoon S.H."/>
            <person name="Hur C.-G."/>
            <person name="Kang H.-Y."/>
            <person name="Kim D."/>
            <person name="Lee H.H."/>
            <person name="Park K.H."/>
            <person name="Park S.-H."/>
            <person name="Park H.-S."/>
            <person name="Lee H.K."/>
            <person name="Oh T.K."/>
            <person name="Kim J.F."/>
        </authorList>
    </citation>
    <scope>NUCLEOTIDE SEQUENCE [LARGE SCALE GENOMIC DNA]</scope>
    <source>
        <strain evidence="5 6">KCTC 2396</strain>
    </source>
</reference>
<evidence type="ECO:0000256" key="1">
    <source>
        <dbReference type="ARBA" id="ARBA00004613"/>
    </source>
</evidence>
<keyword evidence="3" id="KW-0106">Calcium</keyword>
<dbReference type="STRING" id="349521.HCH_03229"/>
<evidence type="ECO:0000256" key="2">
    <source>
        <dbReference type="ARBA" id="ARBA00022525"/>
    </source>
</evidence>
<sequence length="297" mass="31525">MNLSKTWMATAVSLALFGGASLAQADIVIGNDLNSTEGANAAINQLYSANRGSNGGGDQSLQFGDQIYGTESNDILIGGLGIDVLFGYDGDDIIIGGTEDFNSFNRDRAFGGKGNDIFVWTPGDGNDFFDGGEGQDILVIGLIGESQDNDGNTDLAPFFNVSPPGTPGSQDFDGIFINPDVGLPELRIEQTPGFCRILDKSTEGMSELNLDHLVQFILRGPANNFDEAIAADPNIDPDTLDTGLRISVHLKNTEFVVCPSRSGDEIEVYDISQTPPVRVTLDDLPPTAATSSARLAR</sequence>
<comment type="subcellular location">
    <subcellularLocation>
        <location evidence="1">Secreted</location>
    </subcellularLocation>
</comment>
<dbReference type="OrthoDB" id="6194573at2"/>
<dbReference type="PANTHER" id="PTHR38340:SF1">
    <property type="entry name" value="S-LAYER PROTEIN"/>
    <property type="match status" value="1"/>
</dbReference>
<dbReference type="GO" id="GO:0005509">
    <property type="term" value="F:calcium ion binding"/>
    <property type="evidence" value="ECO:0007669"/>
    <property type="project" value="InterPro"/>
</dbReference>
<dbReference type="SUPFAM" id="SSF51120">
    <property type="entry name" value="beta-Roll"/>
    <property type="match status" value="1"/>
</dbReference>
<dbReference type="InterPro" id="IPR050557">
    <property type="entry name" value="RTX_toxin/Mannuronan_C5-epim"/>
</dbReference>
<dbReference type="KEGG" id="hch:HCH_03229"/>
<dbReference type="PANTHER" id="PTHR38340">
    <property type="entry name" value="S-LAYER PROTEIN"/>
    <property type="match status" value="1"/>
</dbReference>
<dbReference type="RefSeq" id="WP_011397058.1">
    <property type="nucleotide sequence ID" value="NC_007645.1"/>
</dbReference>
<evidence type="ECO:0000313" key="5">
    <source>
        <dbReference type="EMBL" id="ABC29989.1"/>
    </source>
</evidence>
<dbReference type="HOGENOM" id="CLU_936167_0_0_6"/>
<dbReference type="InterPro" id="IPR001343">
    <property type="entry name" value="Hemolysn_Ca-bd"/>
</dbReference>
<dbReference type="Pfam" id="PF00353">
    <property type="entry name" value="HemolysinCabind"/>
    <property type="match status" value="2"/>
</dbReference>
<feature type="signal peptide" evidence="4">
    <location>
        <begin position="1"/>
        <end position="25"/>
    </location>
</feature>
<protein>
    <submittedName>
        <fullName evidence="5">Protein containing hemolysin-type calcium-binding repeats</fullName>
    </submittedName>
</protein>
<evidence type="ECO:0000256" key="4">
    <source>
        <dbReference type="SAM" id="SignalP"/>
    </source>
</evidence>
<name>Q2SH85_HAHCH</name>
<accession>Q2SH85</accession>
<dbReference type="GO" id="GO:0005576">
    <property type="term" value="C:extracellular region"/>
    <property type="evidence" value="ECO:0007669"/>
    <property type="project" value="UniProtKB-SubCell"/>
</dbReference>
<dbReference type="PRINTS" id="PR00313">
    <property type="entry name" value="CABNDNGRPT"/>
</dbReference>
<evidence type="ECO:0000313" key="6">
    <source>
        <dbReference type="Proteomes" id="UP000000238"/>
    </source>
</evidence>
<keyword evidence="2" id="KW-0964">Secreted</keyword>
<evidence type="ECO:0000256" key="3">
    <source>
        <dbReference type="ARBA" id="ARBA00022837"/>
    </source>
</evidence>
<proteinExistence type="predicted"/>
<dbReference type="InterPro" id="IPR011049">
    <property type="entry name" value="Serralysin-like_metalloprot_C"/>
</dbReference>
<gene>
    <name evidence="5" type="ordered locus">HCH_03229</name>
</gene>
<organism evidence="5 6">
    <name type="scientific">Hahella chejuensis (strain KCTC 2396)</name>
    <dbReference type="NCBI Taxonomy" id="349521"/>
    <lineage>
        <taxon>Bacteria</taxon>
        <taxon>Pseudomonadati</taxon>
        <taxon>Pseudomonadota</taxon>
        <taxon>Gammaproteobacteria</taxon>
        <taxon>Oceanospirillales</taxon>
        <taxon>Hahellaceae</taxon>
        <taxon>Hahella</taxon>
    </lineage>
</organism>
<feature type="chain" id="PRO_5004215071" evidence="4">
    <location>
        <begin position="26"/>
        <end position="297"/>
    </location>
</feature>
<dbReference type="EMBL" id="CP000155">
    <property type="protein sequence ID" value="ABC29989.1"/>
    <property type="molecule type" value="Genomic_DNA"/>
</dbReference>